<evidence type="ECO:0000313" key="3">
    <source>
        <dbReference type="Proteomes" id="UP001497480"/>
    </source>
</evidence>
<sequence>MFVIRHNFSNVSLSLDTLSQDNSQLSQYSNLTDDDRFMYKADVKSISEISDLTSSEEITCVTVGTTTMFFVGKQGWYYDGCTKCTKKADVKDGPFTCKCGTYNKTYKLDIKVCHQHGSGRFVFWDRQCADIIGISAYELKNQMLAEGEDDPKAFPLSLDELLARTMALRIKVQPSYNQSSVIRLSEDPNLIKKVLDQIGMFELVDQNLLFLLS</sequence>
<dbReference type="EMBL" id="CAXHTB010000011">
    <property type="protein sequence ID" value="CAL0315151.1"/>
    <property type="molecule type" value="Genomic_DNA"/>
</dbReference>
<evidence type="ECO:0000259" key="1">
    <source>
        <dbReference type="Pfam" id="PF08646"/>
    </source>
</evidence>
<dbReference type="Gene3D" id="2.40.50.140">
    <property type="entry name" value="Nucleic acid-binding proteins"/>
    <property type="match status" value="1"/>
</dbReference>
<dbReference type="Pfam" id="PF08646">
    <property type="entry name" value="Rep_fac-A_C"/>
    <property type="match status" value="1"/>
</dbReference>
<dbReference type="InterPro" id="IPR013955">
    <property type="entry name" value="Rep_factor-A_C"/>
</dbReference>
<protein>
    <recommendedName>
        <fullName evidence="1">Replication factor A C-terminal domain-containing protein</fullName>
    </recommendedName>
</protein>
<dbReference type="Proteomes" id="UP001497480">
    <property type="component" value="Unassembled WGS sequence"/>
</dbReference>
<gene>
    <name evidence="2" type="ORF">LLUT_LOCUS16211</name>
</gene>
<evidence type="ECO:0000313" key="2">
    <source>
        <dbReference type="EMBL" id="CAL0315151.1"/>
    </source>
</evidence>
<dbReference type="InterPro" id="IPR012340">
    <property type="entry name" value="NA-bd_OB-fold"/>
</dbReference>
<name>A0AAV1X1K2_LUPLU</name>
<organism evidence="2 3">
    <name type="scientific">Lupinus luteus</name>
    <name type="common">European yellow lupine</name>
    <dbReference type="NCBI Taxonomy" id="3873"/>
    <lineage>
        <taxon>Eukaryota</taxon>
        <taxon>Viridiplantae</taxon>
        <taxon>Streptophyta</taxon>
        <taxon>Embryophyta</taxon>
        <taxon>Tracheophyta</taxon>
        <taxon>Spermatophyta</taxon>
        <taxon>Magnoliopsida</taxon>
        <taxon>eudicotyledons</taxon>
        <taxon>Gunneridae</taxon>
        <taxon>Pentapetalae</taxon>
        <taxon>rosids</taxon>
        <taxon>fabids</taxon>
        <taxon>Fabales</taxon>
        <taxon>Fabaceae</taxon>
        <taxon>Papilionoideae</taxon>
        <taxon>50 kb inversion clade</taxon>
        <taxon>genistoids sensu lato</taxon>
        <taxon>core genistoids</taxon>
        <taxon>Genisteae</taxon>
        <taxon>Lupinus</taxon>
    </lineage>
</organism>
<dbReference type="SUPFAM" id="SSF50249">
    <property type="entry name" value="Nucleic acid-binding proteins"/>
    <property type="match status" value="1"/>
</dbReference>
<accession>A0AAV1X1K2</accession>
<proteinExistence type="predicted"/>
<keyword evidence="3" id="KW-1185">Reference proteome</keyword>
<feature type="domain" description="Replication factor A C-terminal" evidence="1">
    <location>
        <begin position="67"/>
        <end position="183"/>
    </location>
</feature>
<reference evidence="2 3" key="1">
    <citation type="submission" date="2024-03" db="EMBL/GenBank/DDBJ databases">
        <authorList>
            <person name="Martinez-Hernandez J."/>
        </authorList>
    </citation>
    <scope>NUCLEOTIDE SEQUENCE [LARGE SCALE GENOMIC DNA]</scope>
</reference>
<comment type="caution">
    <text evidence="2">The sequence shown here is derived from an EMBL/GenBank/DDBJ whole genome shotgun (WGS) entry which is preliminary data.</text>
</comment>
<dbReference type="AlphaFoldDB" id="A0AAV1X1K2"/>